<protein>
    <submittedName>
        <fullName evidence="1">Uncharacterized protein</fullName>
    </submittedName>
</protein>
<accession>A0A0M9CFA9</accession>
<organism evidence="1 3">
    <name type="scientific">Polaribacter dokdonensis DSW-5</name>
    <dbReference type="NCBI Taxonomy" id="1300348"/>
    <lineage>
        <taxon>Bacteria</taxon>
        <taxon>Pseudomonadati</taxon>
        <taxon>Bacteroidota</taxon>
        <taxon>Flavobacteriia</taxon>
        <taxon>Flavobacteriales</taxon>
        <taxon>Flavobacteriaceae</taxon>
    </lineage>
</organism>
<reference evidence="1 3" key="1">
    <citation type="submission" date="2015-07" db="EMBL/GenBank/DDBJ databases">
        <title>Genome of Polaribacter dokdonenesis DSW-5, isolated from seawater off Dokdo in Korea.</title>
        <authorList>
            <person name="Yoon K."/>
            <person name="Song J.Y."/>
            <person name="Kim J.F."/>
        </authorList>
    </citation>
    <scope>NUCLEOTIDE SEQUENCE [LARGE SCALE GENOMIC DNA]</scope>
    <source>
        <strain evidence="1 3">DSW-5</strain>
    </source>
</reference>
<evidence type="ECO:0000313" key="4">
    <source>
        <dbReference type="Proteomes" id="UP000183071"/>
    </source>
</evidence>
<evidence type="ECO:0000313" key="1">
    <source>
        <dbReference type="EMBL" id="KOY51362.1"/>
    </source>
</evidence>
<dbReference type="AlphaFoldDB" id="A0A0M9CFA9"/>
<proteinExistence type="predicted"/>
<reference evidence="2 4" key="2">
    <citation type="submission" date="2016-10" db="EMBL/GenBank/DDBJ databases">
        <authorList>
            <person name="Varghese N."/>
            <person name="Submissions S."/>
        </authorList>
    </citation>
    <scope>NUCLEOTIDE SEQUENCE [LARGE SCALE GENOMIC DNA]</scope>
    <source>
        <strain evidence="2 4">DSW-5</strain>
    </source>
</reference>
<comment type="caution">
    <text evidence="1">The sequence shown here is derived from an EMBL/GenBank/DDBJ whole genome shotgun (WGS) entry which is preliminary data.</text>
</comment>
<sequence>MIKKLTSVSQQNDALFVLIKSLTKSEKRQFNLYVGRLGGNVDAKFFSLFKFLEKLKAYDEKEIIKSGIVSKQQLSNLKAHLYKQILISLRLNPAHKNIRIQIREQLDFATVLYQKGLYKQSLKLLDKAKNLALDNEEKNIAYEIVELEKVIETQYITRSLSNRADQLSVQAKTLSQQNVVASKLSNLSLQLYSHLLQNGYVKNNEELEFINQYFYSKLPKYNFETFGFREKLWLYKSHLWFSFLTQDFLHSYKYASQWVSLFKADKKYITQHPVFYLKGINYLLEASFFVKKASTFKSELKAFEEDVDMKVIPSNMNTDLLIFQYLYANKLHLHFLEATFSEGEYLVEIINKKLEEYQNRLDSHYIVMLYYKIACLYFGMGKNELCIAYLQKIIKSKNLSSAEDLQCFARVLNLIAHYECGLDYDLERQFVDTYKFLLKMENLQEVQKVFLTSIRDLSDVFPHEIKNEFKKIHAKLKVYEDHPYEKRAFLYLDILSWLESKIQNKPISLVIKEKANFTHK</sequence>
<dbReference type="Proteomes" id="UP000183071">
    <property type="component" value="Unassembled WGS sequence"/>
</dbReference>
<name>A0A0M9CFA9_9FLAO</name>
<evidence type="ECO:0000313" key="2">
    <source>
        <dbReference type="EMBL" id="SEE12970.1"/>
    </source>
</evidence>
<dbReference type="RefSeq" id="WP_053973552.1">
    <property type="nucleotide sequence ID" value="NZ_FNUE01000001.1"/>
</dbReference>
<keyword evidence="4" id="KW-1185">Reference proteome</keyword>
<dbReference type="PATRIC" id="fig|1300348.6.peg.922"/>
<dbReference type="OrthoDB" id="714416at2"/>
<dbReference type="Proteomes" id="UP000037716">
    <property type="component" value="Unassembled WGS sequence"/>
</dbReference>
<dbReference type="EMBL" id="LGBR01000001">
    <property type="protein sequence ID" value="KOY51362.1"/>
    <property type="molecule type" value="Genomic_DNA"/>
</dbReference>
<evidence type="ECO:0000313" key="3">
    <source>
        <dbReference type="Proteomes" id="UP000037716"/>
    </source>
</evidence>
<dbReference type="EMBL" id="FNUE01000001">
    <property type="protein sequence ID" value="SEE12970.1"/>
    <property type="molecule type" value="Genomic_DNA"/>
</dbReference>
<gene>
    <name evidence="1" type="ORF">I602_922</name>
    <name evidence="2" type="ORF">SAMN05444353_0854</name>
</gene>
<dbReference type="STRING" id="1300348.I602_922"/>